<dbReference type="GO" id="GO:0071949">
    <property type="term" value="F:FAD binding"/>
    <property type="evidence" value="ECO:0007669"/>
    <property type="project" value="InterPro"/>
</dbReference>
<dbReference type="Gene3D" id="3.30.70.2450">
    <property type="match status" value="1"/>
</dbReference>
<feature type="domain" description="FAD-binding" evidence="5">
    <location>
        <begin position="7"/>
        <end position="353"/>
    </location>
</feature>
<evidence type="ECO:0000256" key="2">
    <source>
        <dbReference type="ARBA" id="ARBA00007801"/>
    </source>
</evidence>
<accession>A0A540VYD7</accession>
<comment type="cofactor">
    <cofactor evidence="1">
        <name>FAD</name>
        <dbReference type="ChEBI" id="CHEBI:57692"/>
    </cofactor>
</comment>
<comment type="similarity">
    <text evidence="2">Belongs to the PheA/TfdB FAD monooxygenase family.</text>
</comment>
<dbReference type="InterPro" id="IPR002938">
    <property type="entry name" value="FAD-bd"/>
</dbReference>
<keyword evidence="7" id="KW-1185">Reference proteome</keyword>
<reference evidence="6 7" key="1">
    <citation type="submission" date="2019-06" db="EMBL/GenBank/DDBJ databases">
        <title>Description of Kitasatospora acidophila sp. nov. isolated from pine grove soil, and reclassification of Streptomyces novaecaesareae to Kitasatospora novaeceasareae comb. nov.</title>
        <authorList>
            <person name="Kim M.J."/>
        </authorList>
    </citation>
    <scope>NUCLEOTIDE SEQUENCE [LARGE SCALE GENOMIC DNA]</scope>
    <source>
        <strain evidence="6 7">MMS16-CNU292</strain>
    </source>
</reference>
<dbReference type="NCBIfam" id="NF004832">
    <property type="entry name" value="PRK06184.1"/>
    <property type="match status" value="1"/>
</dbReference>
<dbReference type="EMBL" id="VIGB01000003">
    <property type="protein sequence ID" value="TQF01755.1"/>
    <property type="molecule type" value="Genomic_DNA"/>
</dbReference>
<evidence type="ECO:0000256" key="1">
    <source>
        <dbReference type="ARBA" id="ARBA00001974"/>
    </source>
</evidence>
<organism evidence="6 7">
    <name type="scientific">Kitasatospora acidiphila</name>
    <dbReference type="NCBI Taxonomy" id="2567942"/>
    <lineage>
        <taxon>Bacteria</taxon>
        <taxon>Bacillati</taxon>
        <taxon>Actinomycetota</taxon>
        <taxon>Actinomycetes</taxon>
        <taxon>Kitasatosporales</taxon>
        <taxon>Streptomycetaceae</taxon>
        <taxon>Kitasatospora</taxon>
    </lineage>
</organism>
<dbReference type="PANTHER" id="PTHR43004:SF19">
    <property type="entry name" value="BINDING MONOOXYGENASE, PUTATIVE (JCVI)-RELATED"/>
    <property type="match status" value="1"/>
</dbReference>
<dbReference type="InterPro" id="IPR036188">
    <property type="entry name" value="FAD/NAD-bd_sf"/>
</dbReference>
<dbReference type="RefSeq" id="WP_141632479.1">
    <property type="nucleotide sequence ID" value="NZ_VIGB01000003.1"/>
</dbReference>
<evidence type="ECO:0000313" key="6">
    <source>
        <dbReference type="EMBL" id="TQF01755.1"/>
    </source>
</evidence>
<dbReference type="Pfam" id="PF21274">
    <property type="entry name" value="Rng_hyd_C"/>
    <property type="match status" value="1"/>
</dbReference>
<dbReference type="Gene3D" id="3.40.30.120">
    <property type="match status" value="1"/>
</dbReference>
<dbReference type="InterPro" id="IPR050641">
    <property type="entry name" value="RIFMO-like"/>
</dbReference>
<dbReference type="PRINTS" id="PR00420">
    <property type="entry name" value="RNGMNOXGNASE"/>
</dbReference>
<evidence type="ECO:0000256" key="4">
    <source>
        <dbReference type="ARBA" id="ARBA00022827"/>
    </source>
</evidence>
<evidence type="ECO:0000313" key="7">
    <source>
        <dbReference type="Proteomes" id="UP000319103"/>
    </source>
</evidence>
<evidence type="ECO:0000256" key="3">
    <source>
        <dbReference type="ARBA" id="ARBA00022630"/>
    </source>
</evidence>
<evidence type="ECO:0000259" key="5">
    <source>
        <dbReference type="Pfam" id="PF01494"/>
    </source>
</evidence>
<keyword evidence="3" id="KW-0285">Flavoprotein</keyword>
<dbReference type="Proteomes" id="UP000319103">
    <property type="component" value="Unassembled WGS sequence"/>
</dbReference>
<dbReference type="SUPFAM" id="SSF51905">
    <property type="entry name" value="FAD/NAD(P)-binding domain"/>
    <property type="match status" value="1"/>
</dbReference>
<protein>
    <submittedName>
        <fullName evidence="6">FAD-binding protein</fullName>
    </submittedName>
</protein>
<dbReference type="PANTHER" id="PTHR43004">
    <property type="entry name" value="TRK SYSTEM POTASSIUM UPTAKE PROTEIN"/>
    <property type="match status" value="1"/>
</dbReference>
<dbReference type="SUPFAM" id="SSF52833">
    <property type="entry name" value="Thioredoxin-like"/>
    <property type="match status" value="1"/>
</dbReference>
<dbReference type="OrthoDB" id="8670884at2"/>
<name>A0A540VYD7_9ACTN</name>
<dbReference type="InterPro" id="IPR036249">
    <property type="entry name" value="Thioredoxin-like_sf"/>
</dbReference>
<keyword evidence="4" id="KW-0274">FAD</keyword>
<dbReference type="GO" id="GO:0016709">
    <property type="term" value="F:oxidoreductase activity, acting on paired donors, with incorporation or reduction of molecular oxygen, NAD(P)H as one donor, and incorporation of one atom of oxygen"/>
    <property type="evidence" value="ECO:0007669"/>
    <property type="project" value="UniProtKB-ARBA"/>
</dbReference>
<dbReference type="AlphaFoldDB" id="A0A540VYD7"/>
<comment type="caution">
    <text evidence="6">The sequence shown here is derived from an EMBL/GenBank/DDBJ whole genome shotgun (WGS) entry which is preliminary data.</text>
</comment>
<dbReference type="Pfam" id="PF01494">
    <property type="entry name" value="FAD_binding_3"/>
    <property type="match status" value="1"/>
</dbReference>
<sequence>MRTSRSTEVLIVGAGPVGLALAVTLARSGVNCRVIERDPRFREHSLRARGINPRTLEVFDDLGIVDEIYARGELNLKIRSYQGPRIVSEVDPAAANSPTPDRPHLGMMMLAQHHTEAVLRGRLADYGVKVELDTALVDYTQDADQVTATVQHGEHSEQITARYLIGCDGGRSTVRKLTGIPFLGETWDEERYLMAAVQIDGLDLDYLHLWEDAEFGVGALALIPLRSDGNWAVNAAVRPDRHGEVPEPTLPVFRRLFAERAGLPGVELRDLVWSTVWRPTVRMVERYRSGRVFLAGDAAHCHSAAGGQGMNTGIQDAHNLGWKLAAVLRGAPDALLDSYQAERLPVARAVLDATTVQHRALFKEGGANALADQFRNRTSAAGSDFSGLSIAYRGGPLSRDLDGSTGIRAGDRAPDAPCRTANGHPVRLFDLFRGAHFTLLHFSDRPPLPGLPSLPLLRQETVHDPAGHARRAYGITGDAMVLVRPDGYVALTGGAADLGRFSDCVHELVR</sequence>
<dbReference type="Gene3D" id="3.50.50.60">
    <property type="entry name" value="FAD/NAD(P)-binding domain"/>
    <property type="match status" value="1"/>
</dbReference>
<gene>
    <name evidence="6" type="ORF">E6W39_05180</name>
</gene>
<proteinExistence type="inferred from homology"/>